<sequence length="202" mass="22702">MARPNNRRTLSADKISVSNQDICLQLSVEDAQRVAELRQQISLLESDENKYDFCERIRDELLEQSNNLELLLAAYDDIMSNSCAKYKELKKNKVASRFATLVSRFANLLSIASNVRARSSILIAVFRSRSLELRAVVAGAEEIPVLGRGEAALYCESCQVISSLINRQLHSWCLYILQNGIFHHPASSTHKGTTTRRDDGLT</sequence>
<name>A0AA40DNJ3_9PEZI</name>
<proteinExistence type="predicted"/>
<dbReference type="EMBL" id="JAUIRO010000006">
    <property type="protein sequence ID" value="KAK0710269.1"/>
    <property type="molecule type" value="Genomic_DNA"/>
</dbReference>
<accession>A0AA40DNJ3</accession>
<dbReference type="Proteomes" id="UP001172101">
    <property type="component" value="Unassembled WGS sequence"/>
</dbReference>
<keyword evidence="3" id="KW-1185">Reference proteome</keyword>
<dbReference type="AlphaFoldDB" id="A0AA40DNJ3"/>
<protein>
    <submittedName>
        <fullName evidence="2">Uncharacterized protein</fullName>
    </submittedName>
</protein>
<dbReference type="GeneID" id="85318271"/>
<reference evidence="2" key="1">
    <citation type="submission" date="2023-06" db="EMBL/GenBank/DDBJ databases">
        <title>Genome-scale phylogeny and comparative genomics of the fungal order Sordariales.</title>
        <authorList>
            <consortium name="Lawrence Berkeley National Laboratory"/>
            <person name="Hensen N."/>
            <person name="Bonometti L."/>
            <person name="Westerberg I."/>
            <person name="Brannstrom I.O."/>
            <person name="Guillou S."/>
            <person name="Cros-Aarteil S."/>
            <person name="Calhoun S."/>
            <person name="Haridas S."/>
            <person name="Kuo A."/>
            <person name="Mondo S."/>
            <person name="Pangilinan J."/>
            <person name="Riley R."/>
            <person name="LaButti K."/>
            <person name="Andreopoulos B."/>
            <person name="Lipzen A."/>
            <person name="Chen C."/>
            <person name="Yanf M."/>
            <person name="Daum C."/>
            <person name="Ng V."/>
            <person name="Clum A."/>
            <person name="Steindorff A."/>
            <person name="Ohm R."/>
            <person name="Martin F."/>
            <person name="Silar P."/>
            <person name="Natvig D."/>
            <person name="Lalanne C."/>
            <person name="Gautier V."/>
            <person name="Ament-velasquez S.L."/>
            <person name="Kruys A."/>
            <person name="Hutchinson M.I."/>
            <person name="Powell A.J."/>
            <person name="Barry K."/>
            <person name="Miller A.N."/>
            <person name="Grigoriev I.V."/>
            <person name="Debuchy R."/>
            <person name="Gladieux P."/>
            <person name="Thoren M.H."/>
            <person name="Johannesson H."/>
        </authorList>
    </citation>
    <scope>NUCLEOTIDE SEQUENCE</scope>
    <source>
        <strain evidence="2">SMH2392-1A</strain>
    </source>
</reference>
<gene>
    <name evidence="2" type="ORF">B0T26DRAFT_434769</name>
</gene>
<evidence type="ECO:0000256" key="1">
    <source>
        <dbReference type="SAM" id="Coils"/>
    </source>
</evidence>
<evidence type="ECO:0000313" key="3">
    <source>
        <dbReference type="Proteomes" id="UP001172101"/>
    </source>
</evidence>
<dbReference type="RefSeq" id="XP_060293573.1">
    <property type="nucleotide sequence ID" value="XM_060435001.1"/>
</dbReference>
<comment type="caution">
    <text evidence="2">The sequence shown here is derived from an EMBL/GenBank/DDBJ whole genome shotgun (WGS) entry which is preliminary data.</text>
</comment>
<evidence type="ECO:0000313" key="2">
    <source>
        <dbReference type="EMBL" id="KAK0710269.1"/>
    </source>
</evidence>
<feature type="coiled-coil region" evidence="1">
    <location>
        <begin position="44"/>
        <end position="74"/>
    </location>
</feature>
<organism evidence="2 3">
    <name type="scientific">Lasiosphaeria miniovina</name>
    <dbReference type="NCBI Taxonomy" id="1954250"/>
    <lineage>
        <taxon>Eukaryota</taxon>
        <taxon>Fungi</taxon>
        <taxon>Dikarya</taxon>
        <taxon>Ascomycota</taxon>
        <taxon>Pezizomycotina</taxon>
        <taxon>Sordariomycetes</taxon>
        <taxon>Sordariomycetidae</taxon>
        <taxon>Sordariales</taxon>
        <taxon>Lasiosphaeriaceae</taxon>
        <taxon>Lasiosphaeria</taxon>
    </lineage>
</organism>
<keyword evidence="1" id="KW-0175">Coiled coil</keyword>